<gene>
    <name evidence="2" type="ORF">SAMN05216377_115158</name>
</gene>
<dbReference type="STRING" id="366584.SAMN05216377_115158"/>
<evidence type="ECO:0000313" key="2">
    <source>
        <dbReference type="EMBL" id="SDG81986.1"/>
    </source>
</evidence>
<dbReference type="InterPro" id="IPR024079">
    <property type="entry name" value="MetalloPept_cat_dom_sf"/>
</dbReference>
<feature type="domain" description="Peptidase M12A" evidence="1">
    <location>
        <begin position="58"/>
        <end position="129"/>
    </location>
</feature>
<dbReference type="InterPro" id="IPR001506">
    <property type="entry name" value="Peptidase_M12A"/>
</dbReference>
<dbReference type="GO" id="GO:0006508">
    <property type="term" value="P:proteolysis"/>
    <property type="evidence" value="ECO:0007669"/>
    <property type="project" value="InterPro"/>
</dbReference>
<dbReference type="Proteomes" id="UP000198967">
    <property type="component" value="Unassembled WGS sequence"/>
</dbReference>
<dbReference type="EMBL" id="FNBE01000015">
    <property type="protein sequence ID" value="SDG81986.1"/>
    <property type="molecule type" value="Genomic_DNA"/>
</dbReference>
<sequence length="162" mass="18101">MHVTSGDAEIRVTFEGVGNWSALGTDALLTQVFPPDAPTLCLSELPSAISSSRVDRLARHEFGHALGLIHEHSSPAAGIRWDRETVYAALAQPPNSWTREQVDHNVFQVYDRTTTNFTEFDPESVMLYAFPAEWTLDGVTFPENSTLSQRDEDFVRTNYADV</sequence>
<dbReference type="GO" id="GO:0004222">
    <property type="term" value="F:metalloendopeptidase activity"/>
    <property type="evidence" value="ECO:0007669"/>
    <property type="project" value="InterPro"/>
</dbReference>
<organism evidence="2 3">
    <name type="scientific">Pseudonocardia oroxyli</name>
    <dbReference type="NCBI Taxonomy" id="366584"/>
    <lineage>
        <taxon>Bacteria</taxon>
        <taxon>Bacillati</taxon>
        <taxon>Actinomycetota</taxon>
        <taxon>Actinomycetes</taxon>
        <taxon>Pseudonocardiales</taxon>
        <taxon>Pseudonocardiaceae</taxon>
        <taxon>Pseudonocardia</taxon>
    </lineage>
</organism>
<accession>A0A1G7XCT0</accession>
<dbReference type="SUPFAM" id="SSF55486">
    <property type="entry name" value="Metalloproteases ('zincins'), catalytic domain"/>
    <property type="match status" value="1"/>
</dbReference>
<keyword evidence="3" id="KW-1185">Reference proteome</keyword>
<dbReference type="Pfam" id="PF01400">
    <property type="entry name" value="Astacin"/>
    <property type="match status" value="1"/>
</dbReference>
<dbReference type="Gene3D" id="3.40.390.10">
    <property type="entry name" value="Collagenase (Catalytic Domain)"/>
    <property type="match status" value="1"/>
</dbReference>
<evidence type="ECO:0000313" key="3">
    <source>
        <dbReference type="Proteomes" id="UP000198967"/>
    </source>
</evidence>
<name>A0A1G7XCT0_PSEOR</name>
<reference evidence="2 3" key="1">
    <citation type="submission" date="2016-10" db="EMBL/GenBank/DDBJ databases">
        <authorList>
            <person name="de Groot N.N."/>
        </authorList>
    </citation>
    <scope>NUCLEOTIDE SEQUENCE [LARGE SCALE GENOMIC DNA]</scope>
    <source>
        <strain evidence="2 3">CGMCC 4.3143</strain>
    </source>
</reference>
<dbReference type="AlphaFoldDB" id="A0A1G7XCT0"/>
<protein>
    <submittedName>
        <fullName evidence="2">Astacin (Peptidase family M12A)</fullName>
    </submittedName>
</protein>
<proteinExistence type="predicted"/>
<evidence type="ECO:0000259" key="1">
    <source>
        <dbReference type="Pfam" id="PF01400"/>
    </source>
</evidence>